<proteinExistence type="predicted"/>
<keyword evidence="2" id="KW-1185">Reference proteome</keyword>
<comment type="caution">
    <text evidence="1">The sequence shown here is derived from an EMBL/GenBank/DDBJ whole genome shotgun (WGS) entry which is preliminary data.</text>
</comment>
<dbReference type="AlphaFoldDB" id="A0A101RW81"/>
<dbReference type="RefSeq" id="WP_062241910.1">
    <property type="nucleotide sequence ID" value="NZ_JBPJFL010000002.1"/>
</dbReference>
<evidence type="ECO:0000313" key="1">
    <source>
        <dbReference type="EMBL" id="KUN62872.1"/>
    </source>
</evidence>
<dbReference type="Proteomes" id="UP000054375">
    <property type="component" value="Unassembled WGS sequence"/>
</dbReference>
<sequence length="83" mass="8591">MLAQQFFQLACQMAGTVFCVADNGIGHDLSQEVSGPLTVGCRSLADGGVGGRAEGDVQQDPALLVRVVGGENVDRQYGIEPVA</sequence>
<name>A0A101RW81_9ACTN</name>
<gene>
    <name evidence="1" type="ORF">AQJ54_28155</name>
</gene>
<reference evidence="1 2" key="1">
    <citation type="submission" date="2015-10" db="EMBL/GenBank/DDBJ databases">
        <title>Draft genome sequence of Streptomyces griseorubiginosus DSM 40469, type strain for the species Streptomyces griseorubiginosus.</title>
        <authorList>
            <person name="Ruckert C."/>
            <person name="Winkler A."/>
            <person name="Kalinowski J."/>
            <person name="Kampfer P."/>
            <person name="Glaeser S."/>
        </authorList>
    </citation>
    <scope>NUCLEOTIDE SEQUENCE [LARGE SCALE GENOMIC DNA]</scope>
    <source>
        <strain evidence="1 2">DSM 40469</strain>
    </source>
</reference>
<protein>
    <submittedName>
        <fullName evidence="1">Uncharacterized protein</fullName>
    </submittedName>
</protein>
<accession>A0A101RW81</accession>
<organism evidence="1 2">
    <name type="scientific">Streptomyces griseorubiginosus</name>
    <dbReference type="NCBI Taxonomy" id="67304"/>
    <lineage>
        <taxon>Bacteria</taxon>
        <taxon>Bacillati</taxon>
        <taxon>Actinomycetota</taxon>
        <taxon>Actinomycetes</taxon>
        <taxon>Kitasatosporales</taxon>
        <taxon>Streptomycetaceae</taxon>
        <taxon>Streptomyces</taxon>
    </lineage>
</organism>
<dbReference type="EMBL" id="LMWV01000023">
    <property type="protein sequence ID" value="KUN62872.1"/>
    <property type="molecule type" value="Genomic_DNA"/>
</dbReference>
<evidence type="ECO:0000313" key="2">
    <source>
        <dbReference type="Proteomes" id="UP000054375"/>
    </source>
</evidence>